<protein>
    <submittedName>
        <fullName evidence="1">Uncharacterized protein</fullName>
    </submittedName>
</protein>
<evidence type="ECO:0000313" key="1">
    <source>
        <dbReference type="EMBL" id="KAI8561373.1"/>
    </source>
</evidence>
<evidence type="ECO:0000313" key="2">
    <source>
        <dbReference type="Proteomes" id="UP001062846"/>
    </source>
</evidence>
<comment type="caution">
    <text evidence="1">The sequence shown here is derived from an EMBL/GenBank/DDBJ whole genome shotgun (WGS) entry which is preliminary data.</text>
</comment>
<name>A0ACC0P9D1_RHOML</name>
<accession>A0ACC0P9D1</accession>
<organism evidence="1 2">
    <name type="scientific">Rhododendron molle</name>
    <name type="common">Chinese azalea</name>
    <name type="synonym">Azalea mollis</name>
    <dbReference type="NCBI Taxonomy" id="49168"/>
    <lineage>
        <taxon>Eukaryota</taxon>
        <taxon>Viridiplantae</taxon>
        <taxon>Streptophyta</taxon>
        <taxon>Embryophyta</taxon>
        <taxon>Tracheophyta</taxon>
        <taxon>Spermatophyta</taxon>
        <taxon>Magnoliopsida</taxon>
        <taxon>eudicotyledons</taxon>
        <taxon>Gunneridae</taxon>
        <taxon>Pentapetalae</taxon>
        <taxon>asterids</taxon>
        <taxon>Ericales</taxon>
        <taxon>Ericaceae</taxon>
        <taxon>Ericoideae</taxon>
        <taxon>Rhodoreae</taxon>
        <taxon>Rhododendron</taxon>
    </lineage>
</organism>
<dbReference type="Proteomes" id="UP001062846">
    <property type="component" value="Chromosome 4"/>
</dbReference>
<proteinExistence type="predicted"/>
<sequence length="542" mass="59765">MPSASSNTKTSLFKGLTYMTFMNAKSKTTKKLEEREGKMGSGGDVPFNSKFTIYVVACWILAAFGGLMFGYDIGISGGVTAMEDFLIKFFPKVQERKLHAKEDNYCKYDDPLLQLFTSSLYLAALAASFFASKACTILGRKRTIFLASLFFLGGAGMSAGAQHKWMLIIGRILFGIGVGFANEAVPVFLSEVAPVQHRGAVNILFQLFVTIGILIASLVNYNTSTVHPYGWRLSLGLAGIPGVVLFFGSMILTETPASLIERGKDGKGKSALKKIRGVDDVDDEYEEIKKACEVAKQVKQPFKKLMKRESRPPLIIAIMMQVFQQFTGINAIMFYAPVLFQTMGFKNDASLLSAVITGSVNVLSTCVSIYAVDKCGRRGLLLQACFQMLISQVAIGVILLVFLRNTGTMNSSLAIVVVILVCTFVSSFAWSWGPLGWLIPSETFPLETRTAGFAFAVSSNMLFTFLIAQVFLSMLCKMRAYIFFFFSAWILAMGIFVYFLVPETKGVPIDAIVERVWTQHPVWKKYMDNKDDNGGTKAMEMA</sequence>
<keyword evidence="2" id="KW-1185">Reference proteome</keyword>
<reference evidence="1" key="1">
    <citation type="submission" date="2022-02" db="EMBL/GenBank/DDBJ databases">
        <title>Plant Genome Project.</title>
        <authorList>
            <person name="Zhang R.-G."/>
        </authorList>
    </citation>
    <scope>NUCLEOTIDE SEQUENCE</scope>
    <source>
        <strain evidence="1">AT1</strain>
    </source>
</reference>
<gene>
    <name evidence="1" type="ORF">RHMOL_Rhmol04G0333900</name>
</gene>
<dbReference type="EMBL" id="CM046391">
    <property type="protein sequence ID" value="KAI8561373.1"/>
    <property type="molecule type" value="Genomic_DNA"/>
</dbReference>